<feature type="domain" description="B30.2/SPRY" evidence="11">
    <location>
        <begin position="348"/>
        <end position="537"/>
    </location>
</feature>
<reference evidence="13" key="1">
    <citation type="submission" date="2025-08" db="UniProtKB">
        <authorList>
            <consortium name="RefSeq"/>
        </authorList>
    </citation>
    <scope>IDENTIFICATION</scope>
</reference>
<keyword evidence="4" id="KW-0479">Metal-binding</keyword>
<comment type="subcellular location">
    <subcellularLocation>
        <location evidence="1">Cytoplasm</location>
    </subcellularLocation>
</comment>
<evidence type="ECO:0000313" key="12">
    <source>
        <dbReference type="Proteomes" id="UP000189705"/>
    </source>
</evidence>
<dbReference type="InterPro" id="IPR018957">
    <property type="entry name" value="Znf_C3HC4_RING-type"/>
</dbReference>
<dbReference type="PROSITE" id="PS00518">
    <property type="entry name" value="ZF_RING_1"/>
    <property type="match status" value="1"/>
</dbReference>
<evidence type="ECO:0000256" key="3">
    <source>
        <dbReference type="ARBA" id="ARBA00022490"/>
    </source>
</evidence>
<dbReference type="PROSITE" id="PS50119">
    <property type="entry name" value="ZF_BBOX"/>
    <property type="match status" value="1"/>
</dbReference>
<dbReference type="InterPro" id="IPR043136">
    <property type="entry name" value="B30.2/SPRY_sf"/>
</dbReference>
<keyword evidence="3" id="KW-0963">Cytoplasm</keyword>
<evidence type="ECO:0000256" key="8">
    <source>
        <dbReference type="SAM" id="MobiDB-lite"/>
    </source>
</evidence>
<dbReference type="GeneID" id="102375347"/>
<dbReference type="RefSeq" id="XP_025050960.1">
    <property type="nucleotide sequence ID" value="XM_025195175.1"/>
</dbReference>
<feature type="region of interest" description="Disordered" evidence="8">
    <location>
        <begin position="260"/>
        <end position="336"/>
    </location>
</feature>
<dbReference type="CDD" id="cd19800">
    <property type="entry name" value="Bbox2_xNF7-like"/>
    <property type="match status" value="1"/>
</dbReference>
<comment type="similarity">
    <text evidence="2">Belongs to the TRIM/RBCC family.</text>
</comment>
<accession>A0A3Q0FXX8</accession>
<dbReference type="Pfam" id="PF13765">
    <property type="entry name" value="PRY"/>
    <property type="match status" value="1"/>
</dbReference>
<feature type="domain" description="B box-type" evidence="10">
    <location>
        <begin position="97"/>
        <end position="134"/>
    </location>
</feature>
<proteinExistence type="inferred from homology"/>
<evidence type="ECO:0000256" key="2">
    <source>
        <dbReference type="ARBA" id="ARBA00008518"/>
    </source>
</evidence>
<dbReference type="GO" id="GO:0005737">
    <property type="term" value="C:cytoplasm"/>
    <property type="evidence" value="ECO:0007669"/>
    <property type="project" value="UniProtKB-SubCell"/>
</dbReference>
<dbReference type="InterPro" id="IPR013320">
    <property type="entry name" value="ConA-like_dom_sf"/>
</dbReference>
<dbReference type="SMART" id="SM00449">
    <property type="entry name" value="SPRY"/>
    <property type="match status" value="1"/>
</dbReference>
<feature type="compositionally biased region" description="Basic and acidic residues" evidence="8">
    <location>
        <begin position="270"/>
        <end position="288"/>
    </location>
</feature>
<sequence>MASIREVSSFAEDLLCPVCLSLFRDPRLLECGHSFCAPCLEACVPMGQRRGLCPACRLPFAPRRVAVNRALRSLADKARLLKLDEGPPAGAGAGWYFCEEHEEPLKLFCSQDEAPVCVICRDLPQHRGHDFLPVKNAVQEYQDQLKASLEPLEEGLKRLIRNQCRQQENILELKSCAESLSDHVSGEFEKMHHLLTVRELGLKEALEQQRQKNLAQMEDKLQEFNWKVATWTETLSQVRAGLEHKDHVSFLKDAKELMERVRQGQGPQGKEAEKTEQVEVEEEVRTSDEDMDESEKEQEGEEEEEEEEEAEEEEEEEEEEEVVEQEAKEEEDDEVVPVDLNIGEFKGPLQFYAWKELLATVHPAPACIILDCRSAHPSLVLIEEATGVKFSPGRRFWRRKPERFTASPCVVGQEGFTSGRLYWEVRVGDSIDWVVGVARRSVKRKRRLSFRPREGVWAVERRGEQYWALTEPQTLLCVGGRLEKVGVYLDFEGGQLSFYNSTCLSHLHTFQEAFHEELLPFLSTHSSKPLSMWDLEL</sequence>
<dbReference type="SUPFAM" id="SSF57850">
    <property type="entry name" value="RING/U-box"/>
    <property type="match status" value="1"/>
</dbReference>
<dbReference type="PROSITE" id="PS50089">
    <property type="entry name" value="ZF_RING_2"/>
    <property type="match status" value="1"/>
</dbReference>
<dbReference type="InterPro" id="IPR050143">
    <property type="entry name" value="TRIM/RBCC"/>
</dbReference>
<dbReference type="Pfam" id="PF00643">
    <property type="entry name" value="zf-B_box"/>
    <property type="match status" value="1"/>
</dbReference>
<dbReference type="FunFam" id="2.60.120.920:FF:000004">
    <property type="entry name" value="Butyrophilin subfamily 1 member A1"/>
    <property type="match status" value="1"/>
</dbReference>
<feature type="compositionally biased region" description="Acidic residues" evidence="8">
    <location>
        <begin position="289"/>
        <end position="336"/>
    </location>
</feature>
<evidence type="ECO:0000259" key="11">
    <source>
        <dbReference type="PROSITE" id="PS50188"/>
    </source>
</evidence>
<evidence type="ECO:0000256" key="4">
    <source>
        <dbReference type="ARBA" id="ARBA00022723"/>
    </source>
</evidence>
<dbReference type="SUPFAM" id="SSF49899">
    <property type="entry name" value="Concanavalin A-like lectins/glucanases"/>
    <property type="match status" value="1"/>
</dbReference>
<keyword evidence="12" id="KW-1185">Reference proteome</keyword>
<gene>
    <name evidence="13" type="primary">LOC102375347</name>
</gene>
<dbReference type="CDD" id="cd13733">
    <property type="entry name" value="SPRY_PRY_C-I_1"/>
    <property type="match status" value="1"/>
</dbReference>
<dbReference type="Pfam" id="PF00622">
    <property type="entry name" value="SPRY"/>
    <property type="match status" value="1"/>
</dbReference>
<dbReference type="PANTHER" id="PTHR24103">
    <property type="entry name" value="E3 UBIQUITIN-PROTEIN LIGASE TRIM"/>
    <property type="match status" value="1"/>
</dbReference>
<dbReference type="PROSITE" id="PS50188">
    <property type="entry name" value="B302_SPRY"/>
    <property type="match status" value="1"/>
</dbReference>
<dbReference type="Pfam" id="PF00097">
    <property type="entry name" value="zf-C3HC4"/>
    <property type="match status" value="1"/>
</dbReference>
<dbReference type="InterPro" id="IPR001841">
    <property type="entry name" value="Znf_RING"/>
</dbReference>
<dbReference type="Gene3D" id="3.30.40.10">
    <property type="entry name" value="Zinc/RING finger domain, C3HC4 (zinc finger)"/>
    <property type="match status" value="1"/>
</dbReference>
<dbReference type="InterPro" id="IPR000315">
    <property type="entry name" value="Znf_B-box"/>
</dbReference>
<evidence type="ECO:0000256" key="1">
    <source>
        <dbReference type="ARBA" id="ARBA00004496"/>
    </source>
</evidence>
<dbReference type="PRINTS" id="PR01407">
    <property type="entry name" value="BUTYPHLNCDUF"/>
</dbReference>
<evidence type="ECO:0000313" key="13">
    <source>
        <dbReference type="RefSeq" id="XP_025050960.1"/>
    </source>
</evidence>
<dbReference type="SMART" id="SM00184">
    <property type="entry name" value="RING"/>
    <property type="match status" value="1"/>
</dbReference>
<dbReference type="InterPro" id="IPR003877">
    <property type="entry name" value="SPRY_dom"/>
</dbReference>
<dbReference type="InterPro" id="IPR013083">
    <property type="entry name" value="Znf_RING/FYVE/PHD"/>
</dbReference>
<evidence type="ECO:0000256" key="6">
    <source>
        <dbReference type="ARBA" id="ARBA00022833"/>
    </source>
</evidence>
<keyword evidence="5 7" id="KW-0863">Zinc-finger</keyword>
<dbReference type="Gene3D" id="2.60.120.920">
    <property type="match status" value="1"/>
</dbReference>
<evidence type="ECO:0000259" key="10">
    <source>
        <dbReference type="PROSITE" id="PS50119"/>
    </source>
</evidence>
<dbReference type="GO" id="GO:0008270">
    <property type="term" value="F:zinc ion binding"/>
    <property type="evidence" value="ECO:0007669"/>
    <property type="project" value="UniProtKB-KW"/>
</dbReference>
<dbReference type="Proteomes" id="UP000189705">
    <property type="component" value="Unplaced"/>
</dbReference>
<evidence type="ECO:0000256" key="7">
    <source>
        <dbReference type="PROSITE-ProRule" id="PRU00024"/>
    </source>
</evidence>
<protein>
    <submittedName>
        <fullName evidence="13">Zinc-binding protein A33-like</fullName>
    </submittedName>
</protein>
<dbReference type="AlphaFoldDB" id="A0A3Q0FXX8"/>
<dbReference type="InterPro" id="IPR006574">
    <property type="entry name" value="PRY"/>
</dbReference>
<dbReference type="KEGG" id="asn:102375347"/>
<keyword evidence="6" id="KW-0862">Zinc</keyword>
<dbReference type="SMART" id="SM00589">
    <property type="entry name" value="PRY"/>
    <property type="match status" value="1"/>
</dbReference>
<feature type="domain" description="RING-type" evidence="9">
    <location>
        <begin position="16"/>
        <end position="57"/>
    </location>
</feature>
<dbReference type="InterPro" id="IPR003879">
    <property type="entry name" value="Butyrophylin_SPRY"/>
</dbReference>
<dbReference type="SMART" id="SM00336">
    <property type="entry name" value="BBOX"/>
    <property type="match status" value="1"/>
</dbReference>
<evidence type="ECO:0000259" key="9">
    <source>
        <dbReference type="PROSITE" id="PS50089"/>
    </source>
</evidence>
<evidence type="ECO:0000256" key="5">
    <source>
        <dbReference type="ARBA" id="ARBA00022771"/>
    </source>
</evidence>
<dbReference type="InParanoid" id="A0A3Q0FXX8"/>
<dbReference type="Gene3D" id="3.30.160.60">
    <property type="entry name" value="Classic Zinc Finger"/>
    <property type="match status" value="1"/>
</dbReference>
<dbReference type="InterPro" id="IPR001870">
    <property type="entry name" value="B30.2/SPRY"/>
</dbReference>
<dbReference type="InterPro" id="IPR017907">
    <property type="entry name" value="Znf_RING_CS"/>
</dbReference>
<organism evidence="12 13">
    <name type="scientific">Alligator sinensis</name>
    <name type="common">Chinese alligator</name>
    <dbReference type="NCBI Taxonomy" id="38654"/>
    <lineage>
        <taxon>Eukaryota</taxon>
        <taxon>Metazoa</taxon>
        <taxon>Chordata</taxon>
        <taxon>Craniata</taxon>
        <taxon>Vertebrata</taxon>
        <taxon>Euteleostomi</taxon>
        <taxon>Archelosauria</taxon>
        <taxon>Archosauria</taxon>
        <taxon>Crocodylia</taxon>
        <taxon>Alligatoridae</taxon>
        <taxon>Alligatorinae</taxon>
        <taxon>Alligator</taxon>
    </lineage>
</organism>
<dbReference type="SUPFAM" id="SSF57845">
    <property type="entry name" value="B-box zinc-binding domain"/>
    <property type="match status" value="1"/>
</dbReference>
<name>A0A3Q0FXX8_ALLSI</name>